<evidence type="ECO:0000313" key="3">
    <source>
        <dbReference type="Proteomes" id="UP000075737"/>
    </source>
</evidence>
<dbReference type="InterPro" id="IPR007497">
    <property type="entry name" value="SIMPL/DUF541"/>
</dbReference>
<comment type="caution">
    <text evidence="2">The sequence shown here is derived from an EMBL/GenBank/DDBJ whole genome shotgun (WGS) entry which is preliminary data.</text>
</comment>
<dbReference type="EMBL" id="LOHZ01000043">
    <property type="protein sequence ID" value="KYO64324.1"/>
    <property type="molecule type" value="Genomic_DNA"/>
</dbReference>
<dbReference type="Gene3D" id="3.30.110.170">
    <property type="entry name" value="Protein of unknown function (DUF541), domain 1"/>
    <property type="match status" value="1"/>
</dbReference>
<protein>
    <recommendedName>
        <fullName evidence="4">26 kDa periplasmic immunogenic protein</fullName>
    </recommendedName>
</protein>
<dbReference type="Proteomes" id="UP000075737">
    <property type="component" value="Unassembled WGS sequence"/>
</dbReference>
<proteinExistence type="predicted"/>
<keyword evidence="1" id="KW-0732">Signal</keyword>
<dbReference type="Gene3D" id="3.30.70.2970">
    <property type="entry name" value="Protein of unknown function (DUF541), domain 2"/>
    <property type="match status" value="1"/>
</dbReference>
<keyword evidence="3" id="KW-1185">Reference proteome</keyword>
<evidence type="ECO:0000256" key="1">
    <source>
        <dbReference type="SAM" id="SignalP"/>
    </source>
</evidence>
<gene>
    <name evidence="2" type="ORF">ATZ99_20840</name>
</gene>
<organism evidence="2 3">
    <name type="scientific">Thermovenabulum gondwanense</name>
    <dbReference type="NCBI Taxonomy" id="520767"/>
    <lineage>
        <taxon>Bacteria</taxon>
        <taxon>Bacillati</taxon>
        <taxon>Bacillota</taxon>
        <taxon>Clostridia</taxon>
        <taxon>Thermosediminibacterales</taxon>
        <taxon>Thermosediminibacteraceae</taxon>
        <taxon>Thermovenabulum</taxon>
    </lineage>
</organism>
<dbReference type="STRING" id="520767.ATZ99_20840"/>
<feature type="chain" id="PRO_5007837240" description="26 kDa periplasmic immunogenic protein" evidence="1">
    <location>
        <begin position="31"/>
        <end position="253"/>
    </location>
</feature>
<dbReference type="InterPro" id="IPR052022">
    <property type="entry name" value="26kDa_periplasmic_antigen"/>
</dbReference>
<dbReference type="PANTHER" id="PTHR34387:SF2">
    <property type="entry name" value="SLR1258 PROTEIN"/>
    <property type="match status" value="1"/>
</dbReference>
<accession>A0A162M6N5</accession>
<evidence type="ECO:0008006" key="4">
    <source>
        <dbReference type="Google" id="ProtNLM"/>
    </source>
</evidence>
<dbReference type="PANTHER" id="PTHR34387">
    <property type="entry name" value="SLR1258 PROTEIN"/>
    <property type="match status" value="1"/>
</dbReference>
<dbReference type="RefSeq" id="WP_068749181.1">
    <property type="nucleotide sequence ID" value="NZ_LOHZ01000043.1"/>
</dbReference>
<sequence>MKNNLKFLKLLSFALIILLVAPVISSSALGEEPAAEYFNIETSATGTVEVPPDMAEIYITVRNESLSRDTVQKDNALRVQELTRALSKFKVEVKTTYFYNYQIQEGEPIVQPMQEGAKPVKYVIKYVVESGLKVIANDVKEVGDILAVASNTQNAYVNSVQYGVKNISVYKKQAINEAIKQAKESIEISADGLGAKLIRPEQVRVDFGSPYYYPVMKAYDTAQRVEGYVPQPQNPEPVKVTATVYMVYKAALK</sequence>
<dbReference type="AlphaFoldDB" id="A0A162M6N5"/>
<reference evidence="2 3" key="1">
    <citation type="submission" date="2015-12" db="EMBL/GenBank/DDBJ databases">
        <title>Draft genome of Thermovenabulum gondwanense isolated from a red thermophilic microbial mat colonisisng an outflow channel of a bore well.</title>
        <authorList>
            <person name="Patel B.K."/>
        </authorList>
    </citation>
    <scope>NUCLEOTIDE SEQUENCE [LARGE SCALE GENOMIC DNA]</scope>
    <source>
        <strain evidence="2 3">R270</strain>
    </source>
</reference>
<dbReference type="Pfam" id="PF04402">
    <property type="entry name" value="SIMPL"/>
    <property type="match status" value="1"/>
</dbReference>
<dbReference type="GO" id="GO:0006974">
    <property type="term" value="P:DNA damage response"/>
    <property type="evidence" value="ECO:0007669"/>
    <property type="project" value="TreeGrafter"/>
</dbReference>
<evidence type="ECO:0000313" key="2">
    <source>
        <dbReference type="EMBL" id="KYO64324.1"/>
    </source>
</evidence>
<name>A0A162M6N5_9FIRM</name>
<feature type="signal peptide" evidence="1">
    <location>
        <begin position="1"/>
        <end position="30"/>
    </location>
</feature>